<protein>
    <submittedName>
        <fullName evidence="2">Uncharacterized protein</fullName>
    </submittedName>
</protein>
<feature type="compositionally biased region" description="Polar residues" evidence="1">
    <location>
        <begin position="262"/>
        <end position="286"/>
    </location>
</feature>
<dbReference type="EMBL" id="JAWQEG010006978">
    <property type="protein sequence ID" value="KAK3853390.1"/>
    <property type="molecule type" value="Genomic_DNA"/>
</dbReference>
<feature type="compositionally biased region" description="Pro residues" evidence="1">
    <location>
        <begin position="546"/>
        <end position="560"/>
    </location>
</feature>
<feature type="region of interest" description="Disordered" evidence="1">
    <location>
        <begin position="540"/>
        <end position="565"/>
    </location>
</feature>
<evidence type="ECO:0000313" key="3">
    <source>
        <dbReference type="Proteomes" id="UP001286313"/>
    </source>
</evidence>
<organism evidence="2 3">
    <name type="scientific">Petrolisthes cinctipes</name>
    <name type="common">Flat porcelain crab</name>
    <dbReference type="NCBI Taxonomy" id="88211"/>
    <lineage>
        <taxon>Eukaryota</taxon>
        <taxon>Metazoa</taxon>
        <taxon>Ecdysozoa</taxon>
        <taxon>Arthropoda</taxon>
        <taxon>Crustacea</taxon>
        <taxon>Multicrustacea</taxon>
        <taxon>Malacostraca</taxon>
        <taxon>Eumalacostraca</taxon>
        <taxon>Eucarida</taxon>
        <taxon>Decapoda</taxon>
        <taxon>Pleocyemata</taxon>
        <taxon>Anomura</taxon>
        <taxon>Galatheoidea</taxon>
        <taxon>Porcellanidae</taxon>
        <taxon>Petrolisthes</taxon>
    </lineage>
</organism>
<feature type="region of interest" description="Disordered" evidence="1">
    <location>
        <begin position="113"/>
        <end position="165"/>
    </location>
</feature>
<proteinExistence type="predicted"/>
<evidence type="ECO:0000256" key="1">
    <source>
        <dbReference type="SAM" id="MobiDB-lite"/>
    </source>
</evidence>
<feature type="compositionally biased region" description="Basic and acidic residues" evidence="1">
    <location>
        <begin position="443"/>
        <end position="459"/>
    </location>
</feature>
<comment type="caution">
    <text evidence="2">The sequence shown here is derived from an EMBL/GenBank/DDBJ whole genome shotgun (WGS) entry which is preliminary data.</text>
</comment>
<gene>
    <name evidence="2" type="ORF">Pcinc_040069</name>
</gene>
<feature type="region of interest" description="Disordered" evidence="1">
    <location>
        <begin position="208"/>
        <end position="498"/>
    </location>
</feature>
<dbReference type="Proteomes" id="UP001286313">
    <property type="component" value="Unassembled WGS sequence"/>
</dbReference>
<reference evidence="2" key="1">
    <citation type="submission" date="2023-10" db="EMBL/GenBank/DDBJ databases">
        <title>Genome assemblies of two species of porcelain crab, Petrolisthes cinctipes and Petrolisthes manimaculis (Anomura: Porcellanidae).</title>
        <authorList>
            <person name="Angst P."/>
        </authorList>
    </citation>
    <scope>NUCLEOTIDE SEQUENCE</scope>
    <source>
        <strain evidence="2">PB745_01</strain>
        <tissue evidence="2">Gill</tissue>
    </source>
</reference>
<feature type="compositionally biased region" description="Basic and acidic residues" evidence="1">
    <location>
        <begin position="476"/>
        <end position="487"/>
    </location>
</feature>
<feature type="compositionally biased region" description="Polar residues" evidence="1">
    <location>
        <begin position="120"/>
        <end position="135"/>
    </location>
</feature>
<keyword evidence="3" id="KW-1185">Reference proteome</keyword>
<feature type="region of interest" description="Disordered" evidence="1">
    <location>
        <begin position="24"/>
        <end position="55"/>
    </location>
</feature>
<feature type="compositionally biased region" description="Pro residues" evidence="1">
    <location>
        <begin position="463"/>
        <end position="472"/>
    </location>
</feature>
<feature type="compositionally biased region" description="Polar residues" evidence="1">
    <location>
        <begin position="152"/>
        <end position="165"/>
    </location>
</feature>
<feature type="compositionally biased region" description="Low complexity" evidence="1">
    <location>
        <begin position="208"/>
        <end position="261"/>
    </location>
</feature>
<accession>A0AAE1BQZ2</accession>
<feature type="compositionally biased region" description="Gly residues" evidence="1">
    <location>
        <begin position="37"/>
        <end position="48"/>
    </location>
</feature>
<evidence type="ECO:0000313" key="2">
    <source>
        <dbReference type="EMBL" id="KAK3853390.1"/>
    </source>
</evidence>
<feature type="compositionally biased region" description="Polar residues" evidence="1">
    <location>
        <begin position="328"/>
        <end position="340"/>
    </location>
</feature>
<name>A0AAE1BQZ2_PETCI</name>
<sequence>MPQSPISRTEGGSVSAIKHFLFGGALDTSRQHHQEQDGGGGGGSGSGGETKPPLRSNIFRGQILRAQIFKPQIIKSQIIKTRIQRSSEFSSGSCESDANFPNNLRTTTTMTITSSHNSSRSQLPKLNNLSSNSFRHVQKPPLLRPEDKECPQYTSSPNLSAEPSTTAMVSGSVVSVTFASGTLPRNFQAKSARTKTLEKCNNVGPSIVSPSLPLQSSSPPSSSLPQPSSSVPLQSSLSSSPVSLPSSSLSSLPLPSSSSSSECSSYAQGSNTTFDSGFLSDSTCQDSEALDPPSSHQGSKQPSEPAPQVRVTLHQDNPTYGCLPPHRNPSSTPNEATPKQKSSRHMAEPPPNQDTSRYPKEPPPSQDSSRYPKEPPPNPDSSQYPKEPPPNQDSSRYPKEPPPNQDSSRQAKEAPPPPRKPGRQVSSVILKIENGLFATASSKDTKSPREGRGRDRRPLDPSSTPPLPPPPSCIIVKEEVPEQKKEEEVEEAEGGEEWKRATVTTSGAFLARCVKIEDFPSFFTPPFHFHLLPIPSTSSNFQLSLPLPPPPPPSLSPLPPSSSSFSNPPFHFHLSTLPSTLSIRYPSLPPPPASIS</sequence>
<dbReference type="AlphaFoldDB" id="A0AAE1BQZ2"/>